<name>A0A9P6J8W6_MORAP</name>
<dbReference type="EMBL" id="JAAAHY010000318">
    <property type="protein sequence ID" value="KAF9964828.1"/>
    <property type="molecule type" value="Genomic_DNA"/>
</dbReference>
<evidence type="ECO:0008006" key="4">
    <source>
        <dbReference type="Google" id="ProtNLM"/>
    </source>
</evidence>
<keyword evidence="1" id="KW-0812">Transmembrane</keyword>
<feature type="transmembrane region" description="Helical" evidence="1">
    <location>
        <begin position="69"/>
        <end position="90"/>
    </location>
</feature>
<dbReference type="OrthoDB" id="2387820at2759"/>
<keyword evidence="3" id="KW-1185">Reference proteome</keyword>
<gene>
    <name evidence="2" type="ORF">BGZ70_005861</name>
</gene>
<evidence type="ECO:0000313" key="2">
    <source>
        <dbReference type="EMBL" id="KAF9964828.1"/>
    </source>
</evidence>
<evidence type="ECO:0000313" key="3">
    <source>
        <dbReference type="Proteomes" id="UP000738359"/>
    </source>
</evidence>
<dbReference type="Proteomes" id="UP000738359">
    <property type="component" value="Unassembled WGS sequence"/>
</dbReference>
<keyword evidence="1" id="KW-1133">Transmembrane helix</keyword>
<dbReference type="AlphaFoldDB" id="A0A9P6J8W6"/>
<sequence length="574" mass="62813">MQTNLPFWVKGLFFAAFKILLAGALGGILSLYAASGSKYGNSIRWYRQGGNLELVTVLRNSFRHVPRPTMVAVIMAITASMLPPFLSAYFSTMVHRSDIISNQSYIGIKTQRLMPSGRNDQWTGYLAHGSKVEDVLGLMVNDTRNLAEAVPGRRYTPRTFSYEVACQSINVIVRRNDSDLLPQAGAGCSTILFSFGGPYLDWDPETAINVRTGHNEYTIVASVKFPGGNVHFEPSLPSYFHRQYICSVGSSMAGEVSVRMFRVLPASGMTSLPRTAIYKCQYPSGALNVVAQTRMMFFVQSLAEYDHITTTIFDDSTQLPLLATMGTFTKNGTFSNPKINSTLVALTKTGASIHLLRCHSLRSDTSVDIGLLCSYNVVESVVTTPQPEDPIIAADLAGRPVVAANETVNENAIWVDHLNMDLTGSLPTFSVSSILNATMSGAQYFASLGQNFVMDWEKQQLYVLFDTVDIKDGQEFSTGLFAALVTVMVLSVGFRAYTEATLKAIYKGSLYKLVYTRLKPIMEKPAPMLMSCTHEPLALEHVPLVSDGELLADANLQELSSLSTAKLIPSAVAL</sequence>
<evidence type="ECO:0000256" key="1">
    <source>
        <dbReference type="SAM" id="Phobius"/>
    </source>
</evidence>
<feature type="transmembrane region" description="Helical" evidence="1">
    <location>
        <begin position="476"/>
        <end position="497"/>
    </location>
</feature>
<organism evidence="2 3">
    <name type="scientific">Mortierella alpina</name>
    <name type="common">Oleaginous fungus</name>
    <name type="synonym">Mortierella renispora</name>
    <dbReference type="NCBI Taxonomy" id="64518"/>
    <lineage>
        <taxon>Eukaryota</taxon>
        <taxon>Fungi</taxon>
        <taxon>Fungi incertae sedis</taxon>
        <taxon>Mucoromycota</taxon>
        <taxon>Mortierellomycotina</taxon>
        <taxon>Mortierellomycetes</taxon>
        <taxon>Mortierellales</taxon>
        <taxon>Mortierellaceae</taxon>
        <taxon>Mortierella</taxon>
    </lineage>
</organism>
<accession>A0A9P6J8W6</accession>
<feature type="transmembrane region" description="Helical" evidence="1">
    <location>
        <begin position="12"/>
        <end position="34"/>
    </location>
</feature>
<protein>
    <recommendedName>
        <fullName evidence="4">Transmembrane protein</fullName>
    </recommendedName>
</protein>
<comment type="caution">
    <text evidence="2">The sequence shown here is derived from an EMBL/GenBank/DDBJ whole genome shotgun (WGS) entry which is preliminary data.</text>
</comment>
<keyword evidence="1" id="KW-0472">Membrane</keyword>
<proteinExistence type="predicted"/>
<reference evidence="2" key="1">
    <citation type="journal article" date="2020" name="Fungal Divers.">
        <title>Resolving the Mortierellaceae phylogeny through synthesis of multi-gene phylogenetics and phylogenomics.</title>
        <authorList>
            <person name="Vandepol N."/>
            <person name="Liber J."/>
            <person name="Desiro A."/>
            <person name="Na H."/>
            <person name="Kennedy M."/>
            <person name="Barry K."/>
            <person name="Grigoriev I.V."/>
            <person name="Miller A.N."/>
            <person name="O'Donnell K."/>
            <person name="Stajich J.E."/>
            <person name="Bonito G."/>
        </authorList>
    </citation>
    <scope>NUCLEOTIDE SEQUENCE</scope>
    <source>
        <strain evidence="2">CK1249</strain>
    </source>
</reference>